<keyword evidence="10" id="KW-0378">Hydrolase</keyword>
<evidence type="ECO:0000256" key="15">
    <source>
        <dbReference type="SAM" id="MobiDB-lite"/>
    </source>
</evidence>
<dbReference type="EC" id="3.2.2.31" evidence="5"/>
<feature type="region of interest" description="Disordered" evidence="15">
    <location>
        <begin position="1"/>
        <end position="99"/>
    </location>
</feature>
<comment type="catalytic activity">
    <reaction evidence="1">
        <text>Hydrolyzes free adenine bases from 7,8-dihydro-8-oxoguanine:adenine mismatched double-stranded DNA, leaving an apurinic site.</text>
        <dbReference type="EC" id="3.2.2.31"/>
    </reaction>
</comment>
<dbReference type="SMART" id="SM00478">
    <property type="entry name" value="ENDO3c"/>
    <property type="match status" value="1"/>
</dbReference>
<dbReference type="Pfam" id="PF14815">
    <property type="entry name" value="NUDIX_4"/>
    <property type="match status" value="1"/>
</dbReference>
<evidence type="ECO:0000256" key="5">
    <source>
        <dbReference type="ARBA" id="ARBA00012045"/>
    </source>
</evidence>
<dbReference type="GO" id="GO:0006298">
    <property type="term" value="P:mismatch repair"/>
    <property type="evidence" value="ECO:0007669"/>
    <property type="project" value="TreeGrafter"/>
</dbReference>
<dbReference type="InterPro" id="IPR029119">
    <property type="entry name" value="MutY_C"/>
</dbReference>
<keyword evidence="11" id="KW-0408">Iron</keyword>
<feature type="domain" description="HhH-GPD" evidence="16">
    <location>
        <begin position="134"/>
        <end position="289"/>
    </location>
</feature>
<dbReference type="Gene3D" id="1.10.340.30">
    <property type="entry name" value="Hypothetical protein, domain 2"/>
    <property type="match status" value="1"/>
</dbReference>
<dbReference type="InterPro" id="IPR015797">
    <property type="entry name" value="NUDIX_hydrolase-like_dom_sf"/>
</dbReference>
<evidence type="ECO:0000259" key="16">
    <source>
        <dbReference type="SMART" id="SM00478"/>
    </source>
</evidence>
<dbReference type="Proteomes" id="UP000075515">
    <property type="component" value="Unassembled WGS sequence"/>
</dbReference>
<keyword evidence="9" id="KW-0227">DNA damage</keyword>
<dbReference type="GO" id="GO:0046872">
    <property type="term" value="F:metal ion binding"/>
    <property type="evidence" value="ECO:0007669"/>
    <property type="project" value="UniProtKB-KW"/>
</dbReference>
<keyword evidence="7" id="KW-0004">4Fe-4S</keyword>
<reference evidence="17 18" key="1">
    <citation type="submission" date="2014-02" db="EMBL/GenBank/DDBJ databases">
        <title>The small core and large imbalanced accessory genome model reveals a collaborative survival strategy of Sorangium cellulosum strains in nature.</title>
        <authorList>
            <person name="Han K."/>
            <person name="Peng R."/>
            <person name="Blom J."/>
            <person name="Li Y.-Z."/>
        </authorList>
    </citation>
    <scope>NUCLEOTIDE SEQUENCE [LARGE SCALE GENOMIC DNA]</scope>
    <source>
        <strain evidence="17 18">So0149</strain>
    </source>
</reference>
<name>A0A150RDU6_SORCE</name>
<dbReference type="GO" id="GO:0035485">
    <property type="term" value="F:adenine/guanine mispair binding"/>
    <property type="evidence" value="ECO:0007669"/>
    <property type="project" value="TreeGrafter"/>
</dbReference>
<dbReference type="GO" id="GO:0032357">
    <property type="term" value="F:oxidized purine DNA binding"/>
    <property type="evidence" value="ECO:0007669"/>
    <property type="project" value="TreeGrafter"/>
</dbReference>
<dbReference type="Gene3D" id="3.90.79.10">
    <property type="entry name" value="Nucleoside Triphosphate Pyrophosphohydrolase"/>
    <property type="match status" value="1"/>
</dbReference>
<dbReference type="SUPFAM" id="SSF48150">
    <property type="entry name" value="DNA-glycosylase"/>
    <property type="match status" value="1"/>
</dbReference>
<keyword evidence="8" id="KW-0479">Metal-binding</keyword>
<dbReference type="InterPro" id="IPR023170">
    <property type="entry name" value="HhH_base_excis_C"/>
</dbReference>
<dbReference type="Pfam" id="PF00730">
    <property type="entry name" value="HhH-GPD"/>
    <property type="match status" value="1"/>
</dbReference>
<comment type="function">
    <text evidence="3">Adenine glycosylase active on G-A mispairs. MutY also corrects error-prone DNA synthesis past GO lesions which are due to the oxidatively damaged form of guanine: 7,8-dihydro-8-oxoguanine (8-oxo-dGTP).</text>
</comment>
<evidence type="ECO:0000256" key="6">
    <source>
        <dbReference type="ARBA" id="ARBA00022023"/>
    </source>
</evidence>
<dbReference type="InterPro" id="IPR004036">
    <property type="entry name" value="Endonuclease-III-like_CS2"/>
</dbReference>
<evidence type="ECO:0000256" key="11">
    <source>
        <dbReference type="ARBA" id="ARBA00023004"/>
    </source>
</evidence>
<evidence type="ECO:0000256" key="10">
    <source>
        <dbReference type="ARBA" id="ARBA00022801"/>
    </source>
</evidence>
<dbReference type="InterPro" id="IPR004035">
    <property type="entry name" value="Endouclease-III_FeS-bd_BS"/>
</dbReference>
<dbReference type="FunFam" id="1.10.340.30:FF:000002">
    <property type="entry name" value="Adenine DNA glycosylase"/>
    <property type="match status" value="1"/>
</dbReference>
<protein>
    <recommendedName>
        <fullName evidence="6">Adenine DNA glycosylase</fullName>
        <ecNumber evidence="5">3.2.2.31</ecNumber>
    </recommendedName>
</protein>
<dbReference type="Pfam" id="PF00633">
    <property type="entry name" value="HHH"/>
    <property type="match status" value="1"/>
</dbReference>
<dbReference type="GO" id="GO:0034039">
    <property type="term" value="F:8-oxo-7,8-dihydroguanine DNA N-glycosylase activity"/>
    <property type="evidence" value="ECO:0007669"/>
    <property type="project" value="TreeGrafter"/>
</dbReference>
<gene>
    <name evidence="17" type="ORF">BE18_03855</name>
</gene>
<accession>A0A150RDU6</accession>
<dbReference type="CDD" id="cd03431">
    <property type="entry name" value="NUDIX_DNA_Glycosylase_C-MutY"/>
    <property type="match status" value="1"/>
</dbReference>
<evidence type="ECO:0000313" key="18">
    <source>
        <dbReference type="Proteomes" id="UP000075515"/>
    </source>
</evidence>
<dbReference type="GO" id="GO:0051539">
    <property type="term" value="F:4 iron, 4 sulfur cluster binding"/>
    <property type="evidence" value="ECO:0007669"/>
    <property type="project" value="UniProtKB-KW"/>
</dbReference>
<dbReference type="InterPro" id="IPR003265">
    <property type="entry name" value="HhH-GPD_domain"/>
</dbReference>
<evidence type="ECO:0000256" key="8">
    <source>
        <dbReference type="ARBA" id="ARBA00022723"/>
    </source>
</evidence>
<evidence type="ECO:0000256" key="9">
    <source>
        <dbReference type="ARBA" id="ARBA00022763"/>
    </source>
</evidence>
<dbReference type="InterPro" id="IPR003651">
    <property type="entry name" value="Endonuclease3_FeS-loop_motif"/>
</dbReference>
<evidence type="ECO:0000256" key="3">
    <source>
        <dbReference type="ARBA" id="ARBA00002933"/>
    </source>
</evidence>
<dbReference type="AlphaFoldDB" id="A0A150RDU6"/>
<dbReference type="PANTHER" id="PTHR42944">
    <property type="entry name" value="ADENINE DNA GLYCOSYLASE"/>
    <property type="match status" value="1"/>
</dbReference>
<keyword evidence="14" id="KW-0326">Glycosidase</keyword>
<dbReference type="EMBL" id="JEMC01003800">
    <property type="protein sequence ID" value="KYF78454.1"/>
    <property type="molecule type" value="Genomic_DNA"/>
</dbReference>
<organism evidence="17 18">
    <name type="scientific">Sorangium cellulosum</name>
    <name type="common">Polyangium cellulosum</name>
    <dbReference type="NCBI Taxonomy" id="56"/>
    <lineage>
        <taxon>Bacteria</taxon>
        <taxon>Pseudomonadati</taxon>
        <taxon>Myxococcota</taxon>
        <taxon>Polyangia</taxon>
        <taxon>Polyangiales</taxon>
        <taxon>Polyangiaceae</taxon>
        <taxon>Sorangium</taxon>
    </lineage>
</organism>
<evidence type="ECO:0000256" key="14">
    <source>
        <dbReference type="ARBA" id="ARBA00023295"/>
    </source>
</evidence>
<comment type="caution">
    <text evidence="17">The sequence shown here is derived from an EMBL/GenBank/DDBJ whole genome shotgun (WGS) entry which is preliminary data.</text>
</comment>
<dbReference type="InterPro" id="IPR044298">
    <property type="entry name" value="MIG/MutY"/>
</dbReference>
<keyword evidence="13" id="KW-0234">DNA repair</keyword>
<dbReference type="PROSITE" id="PS00764">
    <property type="entry name" value="ENDONUCLEASE_III_1"/>
    <property type="match status" value="1"/>
</dbReference>
<dbReference type="InterPro" id="IPR000445">
    <property type="entry name" value="HhH_motif"/>
</dbReference>
<dbReference type="NCBIfam" id="TIGR01084">
    <property type="entry name" value="mutY"/>
    <property type="match status" value="1"/>
</dbReference>
<feature type="compositionally biased region" description="Basic and acidic residues" evidence="15">
    <location>
        <begin position="19"/>
        <end position="39"/>
    </location>
</feature>
<dbReference type="SUPFAM" id="SSF55811">
    <property type="entry name" value="Nudix"/>
    <property type="match status" value="1"/>
</dbReference>
<evidence type="ECO:0000313" key="17">
    <source>
        <dbReference type="EMBL" id="KYF78454.1"/>
    </source>
</evidence>
<dbReference type="Gene3D" id="1.10.1670.10">
    <property type="entry name" value="Helix-hairpin-Helix base-excision DNA repair enzymes (C-terminal)"/>
    <property type="match status" value="1"/>
</dbReference>
<keyword evidence="12" id="KW-0411">Iron-sulfur</keyword>
<dbReference type="GO" id="GO:0000701">
    <property type="term" value="F:purine-specific mismatch base pair DNA N-glycosylase activity"/>
    <property type="evidence" value="ECO:0007669"/>
    <property type="project" value="UniProtKB-EC"/>
</dbReference>
<comment type="cofactor">
    <cofactor evidence="2">
        <name>[4Fe-4S] cluster</name>
        <dbReference type="ChEBI" id="CHEBI:49883"/>
    </cofactor>
</comment>
<dbReference type="PANTHER" id="PTHR42944:SF1">
    <property type="entry name" value="ADENINE DNA GLYCOSYLASE"/>
    <property type="match status" value="1"/>
</dbReference>
<evidence type="ECO:0000256" key="7">
    <source>
        <dbReference type="ARBA" id="ARBA00022485"/>
    </source>
</evidence>
<evidence type="ECO:0000256" key="4">
    <source>
        <dbReference type="ARBA" id="ARBA00008343"/>
    </source>
</evidence>
<dbReference type="InterPro" id="IPR011257">
    <property type="entry name" value="DNA_glycosylase"/>
</dbReference>
<comment type="similarity">
    <text evidence="4">Belongs to the Nth/MutY family.</text>
</comment>
<dbReference type="SMART" id="SM00525">
    <property type="entry name" value="FES"/>
    <property type="match status" value="1"/>
</dbReference>
<dbReference type="InterPro" id="IPR005760">
    <property type="entry name" value="A/G_AdeGlyc_MutY"/>
</dbReference>
<sequence>MVQRAGLSRVSTKPRSPSRSREGADKTSSRSREGADKTSSRSRKGADQTPSREGADPTPARSRSGARQSQAQERAPRRRGSSGEQGAPPPAPPDPSERDREIAAALGAWFDRVARDLPWRRTRDPYAIWLSEVMLQQTRVETVIPYYERFLARYPTVSALASAEIDDVLSLWSGLGYYRRARVLHLAAREITERHDGALPRDVPALLALPGVGAYTAGAIASIAYDQPVPLVDGNVARVLSRIDGIDDDIRSTSGTRKLWSAAERLVRAAAGSVHPGRFNQALMELGATVCAPRNPRCEACPVDGACAARAEGRQAELPVIAPKRDVPAVAMVAAVVRSGDRVLFLRRAEGGLFGGLWEPPMVEARALADARALLEQVGVAPDAPLREVGRVRHILTHRRLDVTVARAEVAAPWRCRAKLAAPYEKAAWLDPGAMEYGVSKLARKVLSAASAPDEGSARGTR</sequence>
<evidence type="ECO:0000256" key="12">
    <source>
        <dbReference type="ARBA" id="ARBA00023014"/>
    </source>
</evidence>
<proteinExistence type="inferred from homology"/>
<dbReference type="PROSITE" id="PS01155">
    <property type="entry name" value="ENDONUCLEASE_III_2"/>
    <property type="match status" value="1"/>
</dbReference>
<evidence type="ECO:0000256" key="2">
    <source>
        <dbReference type="ARBA" id="ARBA00001966"/>
    </source>
</evidence>
<evidence type="ECO:0000256" key="1">
    <source>
        <dbReference type="ARBA" id="ARBA00000843"/>
    </source>
</evidence>
<dbReference type="CDD" id="cd00056">
    <property type="entry name" value="ENDO3c"/>
    <property type="match status" value="1"/>
</dbReference>
<dbReference type="GO" id="GO:0006284">
    <property type="term" value="P:base-excision repair"/>
    <property type="evidence" value="ECO:0007669"/>
    <property type="project" value="InterPro"/>
</dbReference>
<evidence type="ECO:0000256" key="13">
    <source>
        <dbReference type="ARBA" id="ARBA00023204"/>
    </source>
</evidence>